<dbReference type="Gene3D" id="3.30.300.20">
    <property type="match status" value="1"/>
</dbReference>
<dbReference type="EMBL" id="PVNA01000001">
    <property type="protein sequence ID" value="PRX15323.1"/>
    <property type="molecule type" value="Genomic_DNA"/>
</dbReference>
<sequence length="131" mass="14986">MEESNRQKKISGILQEDISSVIQDFLRKNTVKNLLVSVTKVTVTPDLGYAKAYLSVFPADKAAAVVQEIVEIGPELRHQVAAKVRHQLRRMPELQFFNDDSLEYMDQIDRELKGLNNPIENPNILPRRKKS</sequence>
<dbReference type="GO" id="GO:0030490">
    <property type="term" value="P:maturation of SSU-rRNA"/>
    <property type="evidence" value="ECO:0007669"/>
    <property type="project" value="UniProtKB-UniRule"/>
</dbReference>
<evidence type="ECO:0000313" key="4">
    <source>
        <dbReference type="EMBL" id="GAK98583.1"/>
    </source>
</evidence>
<evidence type="ECO:0000313" key="11">
    <source>
        <dbReference type="Proteomes" id="UP000029647"/>
    </source>
</evidence>
<evidence type="ECO:0000313" key="9">
    <source>
        <dbReference type="Proteomes" id="UP000028980"/>
    </source>
</evidence>
<dbReference type="RefSeq" id="WP_036583349.1">
    <property type="nucleotide sequence ID" value="NZ_CP136694.1"/>
</dbReference>
<comment type="similarity">
    <text evidence="2">Belongs to the RbfA family.</text>
</comment>
<dbReference type="GeneID" id="90595491"/>
<dbReference type="AlphaFoldDB" id="A0A081D714"/>
<comment type="caution">
    <text evidence="3">The sequence shown here is derived from an EMBL/GenBank/DDBJ whole genome shotgun (WGS) entry which is preliminary data.</text>
</comment>
<comment type="function">
    <text evidence="2">One of several proteins that assist in the late maturation steps of the functional core of the 30S ribosomal subunit. Associates with free 30S ribosomal subunits (but not with 30S subunits that are part of 70S ribosomes or polysomes). Required for efficient processing of 16S rRNA. May interact with the 5'-terminal helix region of 16S rRNA.</text>
</comment>
<keyword evidence="12" id="KW-1185">Reference proteome</keyword>
<dbReference type="InterPro" id="IPR015946">
    <property type="entry name" value="KH_dom-like_a/b"/>
</dbReference>
<dbReference type="HAMAP" id="MF_00003">
    <property type="entry name" value="RbfA"/>
    <property type="match status" value="1"/>
</dbReference>
<keyword evidence="1 2" id="KW-0690">Ribosome biogenesis</keyword>
<evidence type="ECO:0000313" key="7">
    <source>
        <dbReference type="EMBL" id="PRX15323.1"/>
    </source>
</evidence>
<dbReference type="GO" id="GO:0005829">
    <property type="term" value="C:cytosol"/>
    <property type="evidence" value="ECO:0007669"/>
    <property type="project" value="TreeGrafter"/>
</dbReference>
<evidence type="ECO:0000313" key="10">
    <source>
        <dbReference type="Proteomes" id="UP000029226"/>
    </source>
</evidence>
<reference evidence="7 12" key="3">
    <citation type="submission" date="2018-03" db="EMBL/GenBank/DDBJ databases">
        <title>Genomic Encyclopedia of Archaeal and Bacterial Type Strains, Phase II (KMG-II): from individual species to whole genera.</title>
        <authorList>
            <person name="Goeker M."/>
        </authorList>
    </citation>
    <scope>NUCLEOTIDE SEQUENCE [LARGE SCALE GENOMIC DNA]</scope>
    <source>
        <strain evidence="7 12">DSM 22727</strain>
    </source>
</reference>
<dbReference type="InterPro" id="IPR023799">
    <property type="entry name" value="RbfA_dom_sf"/>
</dbReference>
<dbReference type="PANTHER" id="PTHR33515:SF1">
    <property type="entry name" value="RIBOSOME-BINDING FACTOR A, CHLOROPLASTIC-RELATED"/>
    <property type="match status" value="1"/>
</dbReference>
<dbReference type="EMBL" id="JPJI01000032">
    <property type="protein sequence ID" value="KEZ92485.1"/>
    <property type="molecule type" value="Genomic_DNA"/>
</dbReference>
<dbReference type="Proteomes" id="UP000028980">
    <property type="component" value="Unassembled WGS sequence"/>
</dbReference>
<dbReference type="Proteomes" id="UP000029226">
    <property type="component" value="Unassembled WGS sequence"/>
</dbReference>
<dbReference type="SUPFAM" id="SSF89919">
    <property type="entry name" value="Ribosome-binding factor A, RbfA"/>
    <property type="match status" value="1"/>
</dbReference>
<evidence type="ECO:0000313" key="5">
    <source>
        <dbReference type="EMBL" id="GAL73879.1"/>
    </source>
</evidence>
<comment type="subunit">
    <text evidence="2">Monomer. Binds 30S ribosomal subunits, but not 50S ribosomal subunits or 70S ribosomes.</text>
</comment>
<dbReference type="Proteomes" id="UP000239997">
    <property type="component" value="Unassembled WGS sequence"/>
</dbReference>
<protein>
    <recommendedName>
        <fullName evidence="2">Ribosome-binding factor A</fullName>
    </recommendedName>
</protein>
<evidence type="ECO:0000313" key="3">
    <source>
        <dbReference type="EMBL" id="GAK74710.1"/>
    </source>
</evidence>
<comment type="subcellular location">
    <subcellularLocation>
        <location evidence="2">Cytoplasm</location>
    </subcellularLocation>
</comment>
<name>A0A081D714_NONUL</name>
<accession>A0A081D714</accession>
<proteinExistence type="inferred from homology"/>
<reference evidence="9 10" key="1">
    <citation type="journal article" date="2014" name="Genome Announc.">
        <title>Draft Genome Sequences of Marine Flavobacterium Nonlabens Strains NR17, NR24, NR27, NR32, NR33, and Ara13.</title>
        <authorList>
            <person name="Nakanishi M."/>
            <person name="Meirelles P."/>
            <person name="Suzuki R."/>
            <person name="Takatani N."/>
            <person name="Mino S."/>
            <person name="Suda W."/>
            <person name="Oshima K."/>
            <person name="Hattori M."/>
            <person name="Ohkuma M."/>
            <person name="Hosokawa M."/>
            <person name="Miyashita K."/>
            <person name="Thompson F.L."/>
            <person name="Niwa A."/>
            <person name="Sawabe T."/>
            <person name="Sawabe T."/>
        </authorList>
    </citation>
    <scope>NUCLEOTIDE SEQUENCE [LARGE SCALE GENOMIC DNA]</scope>
    <source>
        <strain evidence="5">JCM 19275</strain>
        <strain evidence="3">JCM 19296</strain>
        <strain evidence="4">JCM 19314</strain>
        <strain evidence="11">JCM19275</strain>
        <strain evidence="9">JCM19296</strain>
        <strain evidence="10">JCM19314</strain>
    </source>
</reference>
<dbReference type="EMBL" id="BBMM01000001">
    <property type="protein sequence ID" value="GAK98583.1"/>
    <property type="molecule type" value="Genomic_DNA"/>
</dbReference>
<evidence type="ECO:0000313" key="12">
    <source>
        <dbReference type="Proteomes" id="UP000239997"/>
    </source>
</evidence>
<dbReference type="EMBL" id="BBNT01000001">
    <property type="protein sequence ID" value="GAL73879.1"/>
    <property type="molecule type" value="Genomic_DNA"/>
</dbReference>
<dbReference type="Proteomes" id="UP000028531">
    <property type="component" value="Unassembled WGS sequence"/>
</dbReference>
<dbReference type="NCBIfam" id="TIGR00082">
    <property type="entry name" value="rbfA"/>
    <property type="match status" value="1"/>
</dbReference>
<dbReference type="GO" id="GO:0043024">
    <property type="term" value="F:ribosomal small subunit binding"/>
    <property type="evidence" value="ECO:0007669"/>
    <property type="project" value="TreeGrafter"/>
</dbReference>
<dbReference type="Pfam" id="PF02033">
    <property type="entry name" value="RBFA"/>
    <property type="match status" value="1"/>
</dbReference>
<keyword evidence="2" id="KW-0963">Cytoplasm</keyword>
<evidence type="ECO:0000256" key="2">
    <source>
        <dbReference type="HAMAP-Rule" id="MF_00003"/>
    </source>
</evidence>
<organism evidence="3 9">
    <name type="scientific">Nonlabens ulvanivorans</name>
    <name type="common">Persicivirga ulvanivorans</name>
    <dbReference type="NCBI Taxonomy" id="906888"/>
    <lineage>
        <taxon>Bacteria</taxon>
        <taxon>Pseudomonadati</taxon>
        <taxon>Bacteroidota</taxon>
        <taxon>Flavobacteriia</taxon>
        <taxon>Flavobacteriales</taxon>
        <taxon>Flavobacteriaceae</taxon>
        <taxon>Nonlabens</taxon>
    </lineage>
</organism>
<dbReference type="PANTHER" id="PTHR33515">
    <property type="entry name" value="RIBOSOME-BINDING FACTOR A, CHLOROPLASTIC-RELATED"/>
    <property type="match status" value="1"/>
</dbReference>
<dbReference type="OrthoDB" id="9811910at2"/>
<evidence type="ECO:0000313" key="6">
    <source>
        <dbReference type="EMBL" id="KEZ92485.1"/>
    </source>
</evidence>
<dbReference type="InterPro" id="IPR000238">
    <property type="entry name" value="RbfA"/>
</dbReference>
<reference evidence="6 8" key="2">
    <citation type="submission" date="2014-07" db="EMBL/GenBank/DDBJ databases">
        <title>Draft genome sequence of Nonlabens ulvanivorans, an ulvan degrading bacterium.</title>
        <authorList>
            <person name="Kopel M."/>
            <person name="Helbert W."/>
            <person name="Henrissat B."/>
            <person name="Doniger T."/>
            <person name="Banin E."/>
        </authorList>
    </citation>
    <scope>NUCLEOTIDE SEQUENCE [LARGE SCALE GENOMIC DNA]</scope>
    <source>
        <strain evidence="6 8">PLR</strain>
    </source>
</reference>
<gene>
    <name evidence="2" type="primary">rbfA</name>
    <name evidence="6" type="ORF">IL45_10065</name>
    <name evidence="5" type="ORF">JCM19275_2726</name>
    <name evidence="3" type="ORF">JCM19296_288</name>
    <name evidence="4" type="ORF">JCM19314_2614</name>
    <name evidence="7" type="ORF">LY02_00539</name>
</gene>
<dbReference type="EMBL" id="BBLG01000001">
    <property type="protein sequence ID" value="GAK74710.1"/>
    <property type="molecule type" value="Genomic_DNA"/>
</dbReference>
<dbReference type="Proteomes" id="UP000029647">
    <property type="component" value="Unassembled WGS sequence"/>
</dbReference>
<evidence type="ECO:0000256" key="1">
    <source>
        <dbReference type="ARBA" id="ARBA00022517"/>
    </source>
</evidence>
<evidence type="ECO:0000313" key="8">
    <source>
        <dbReference type="Proteomes" id="UP000028531"/>
    </source>
</evidence>